<evidence type="ECO:0000313" key="3">
    <source>
        <dbReference type="Proteomes" id="UP000077202"/>
    </source>
</evidence>
<proteinExistence type="predicted"/>
<feature type="compositionally biased region" description="Low complexity" evidence="1">
    <location>
        <begin position="48"/>
        <end position="67"/>
    </location>
</feature>
<gene>
    <name evidence="2" type="ORF">AXG93_1847s1140</name>
</gene>
<comment type="caution">
    <text evidence="2">The sequence shown here is derived from an EMBL/GenBank/DDBJ whole genome shotgun (WGS) entry which is preliminary data.</text>
</comment>
<feature type="region of interest" description="Disordered" evidence="1">
    <location>
        <begin position="47"/>
        <end position="153"/>
    </location>
</feature>
<protein>
    <submittedName>
        <fullName evidence="2">Uncharacterized protein</fullName>
    </submittedName>
</protein>
<feature type="compositionally biased region" description="Basic and acidic residues" evidence="1">
    <location>
        <begin position="102"/>
        <end position="111"/>
    </location>
</feature>
<reference evidence="2" key="1">
    <citation type="submission" date="2016-03" db="EMBL/GenBank/DDBJ databases">
        <title>Mechanisms controlling the formation of the plant cell surface in tip-growing cells are functionally conserved among land plants.</title>
        <authorList>
            <person name="Honkanen S."/>
            <person name="Jones V.A."/>
            <person name="Morieri G."/>
            <person name="Champion C."/>
            <person name="Hetherington A.J."/>
            <person name="Kelly S."/>
            <person name="Saint-Marcoux D."/>
            <person name="Proust H."/>
            <person name="Prescott H."/>
            <person name="Dolan L."/>
        </authorList>
    </citation>
    <scope>NUCLEOTIDE SEQUENCE [LARGE SCALE GENOMIC DNA]</scope>
    <source>
        <tissue evidence="2">Whole gametophyte</tissue>
    </source>
</reference>
<feature type="compositionally biased region" description="Low complexity" evidence="1">
    <location>
        <begin position="143"/>
        <end position="153"/>
    </location>
</feature>
<dbReference type="EMBL" id="LVLJ01003800">
    <property type="protein sequence ID" value="OAE19653.1"/>
    <property type="molecule type" value="Genomic_DNA"/>
</dbReference>
<feature type="compositionally biased region" description="Low complexity" evidence="1">
    <location>
        <begin position="116"/>
        <end position="134"/>
    </location>
</feature>
<evidence type="ECO:0000256" key="1">
    <source>
        <dbReference type="SAM" id="MobiDB-lite"/>
    </source>
</evidence>
<organism evidence="2 3">
    <name type="scientific">Marchantia polymorpha subsp. ruderalis</name>
    <dbReference type="NCBI Taxonomy" id="1480154"/>
    <lineage>
        <taxon>Eukaryota</taxon>
        <taxon>Viridiplantae</taxon>
        <taxon>Streptophyta</taxon>
        <taxon>Embryophyta</taxon>
        <taxon>Marchantiophyta</taxon>
        <taxon>Marchantiopsida</taxon>
        <taxon>Marchantiidae</taxon>
        <taxon>Marchantiales</taxon>
        <taxon>Marchantiaceae</taxon>
        <taxon>Marchantia</taxon>
    </lineage>
</organism>
<dbReference type="AlphaFoldDB" id="A0A176VGT8"/>
<evidence type="ECO:0000313" key="2">
    <source>
        <dbReference type="EMBL" id="OAE19653.1"/>
    </source>
</evidence>
<name>A0A176VGT8_MARPO</name>
<keyword evidence="3" id="KW-1185">Reference proteome</keyword>
<dbReference type="Proteomes" id="UP000077202">
    <property type="component" value="Unassembled WGS sequence"/>
</dbReference>
<feature type="compositionally biased region" description="Low complexity" evidence="1">
    <location>
        <begin position="75"/>
        <end position="90"/>
    </location>
</feature>
<sequence length="422" mass="47285">MPMSRRKRILKAIIKGKVRDAFFRNTYERLEDSAQRNSAAVDLDVARSRISSGSSQEFSRSRSSSGRGAKEFTRSRSSSGSSKYSSSGSSRRSRQAIAPDPRLLKRSDTIRPPEYSLSSSNSGSSKYSMSSCSSRDLTRSRSRGNLSRSRSSSGSSKLAFAVAGLENRLLQRSDPIKIRRRDRLLKRTDSLVPKKFHVQLGVSSSSPPLTREDSFGGLNWSKPAPNMKLKHVDSLVIISAKLQPGCPVRTRDSDRAMAEVAKHRSFKRIDTLRSFKRVDPARALRRLESVRAMQPQQRRLKRSKNILRKSRLWKASRGVVHFHINLGRAGPKRPRDCYLRAMLKAAEDRAGDGPPAAAFDCKFGPIHVDEIEDESQGLPKAYGIVIMTIIIIGAEIDLQAERFYISSMFWSIESPARTFIPV</sequence>
<accession>A0A176VGT8</accession>